<dbReference type="EMBL" id="JAVREJ010000008">
    <property type="protein sequence ID" value="MDT0350573.1"/>
    <property type="molecule type" value="Genomic_DNA"/>
</dbReference>
<proteinExistence type="predicted"/>
<name>A0ABU2NC12_9PSEU</name>
<comment type="caution">
    <text evidence="2">The sequence shown here is derived from an EMBL/GenBank/DDBJ whole genome shotgun (WGS) entry which is preliminary data.</text>
</comment>
<evidence type="ECO:0000256" key="1">
    <source>
        <dbReference type="SAM" id="MobiDB-lite"/>
    </source>
</evidence>
<protein>
    <submittedName>
        <fullName evidence="2">Uncharacterized protein</fullName>
    </submittedName>
</protein>
<evidence type="ECO:0000313" key="2">
    <source>
        <dbReference type="EMBL" id="MDT0350573.1"/>
    </source>
</evidence>
<dbReference type="Proteomes" id="UP001183202">
    <property type="component" value="Unassembled WGS sequence"/>
</dbReference>
<evidence type="ECO:0000313" key="3">
    <source>
        <dbReference type="Proteomes" id="UP001183202"/>
    </source>
</evidence>
<keyword evidence="3" id="KW-1185">Reference proteome</keyword>
<gene>
    <name evidence="2" type="ORF">RM445_13660</name>
</gene>
<accession>A0ABU2NC12</accession>
<dbReference type="RefSeq" id="WP_311556599.1">
    <property type="nucleotide sequence ID" value="NZ_JAVREJ010000008.1"/>
</dbReference>
<sequence>MNTRGRLAVLAGCVLVALAVAWYAGSQHPPSSATPAPGSVRLGPEAGEDVAAYLARLPATLPPDRARAPALVQFAAETTAQDALAAVDGTTLVTAVFRVPLPRVQTALRFVALEPGVPAATALDSARVRAQRAAAAEALQTGRPGAVAAVEAASLDRADCRCVVALVVEGDRAGLGAVAGRAAVRAVEAAPSGTTDGELALAPLLPEQTVRADPPPDDGPVPAAP</sequence>
<organism evidence="2 3">
    <name type="scientific">Pseudonocardia charpentierae</name>
    <dbReference type="NCBI Taxonomy" id="3075545"/>
    <lineage>
        <taxon>Bacteria</taxon>
        <taxon>Bacillati</taxon>
        <taxon>Actinomycetota</taxon>
        <taxon>Actinomycetes</taxon>
        <taxon>Pseudonocardiales</taxon>
        <taxon>Pseudonocardiaceae</taxon>
        <taxon>Pseudonocardia</taxon>
    </lineage>
</organism>
<feature type="region of interest" description="Disordered" evidence="1">
    <location>
        <begin position="191"/>
        <end position="225"/>
    </location>
</feature>
<reference evidence="3" key="1">
    <citation type="submission" date="2023-07" db="EMBL/GenBank/DDBJ databases">
        <title>30 novel species of actinomycetes from the DSMZ collection.</title>
        <authorList>
            <person name="Nouioui I."/>
        </authorList>
    </citation>
    <scope>NUCLEOTIDE SEQUENCE [LARGE SCALE GENOMIC DNA]</scope>
    <source>
        <strain evidence="3">DSM 45834</strain>
    </source>
</reference>